<accession>A0A1D2NLD2</accession>
<keyword evidence="3" id="KW-0964">Secreted</keyword>
<gene>
    <name evidence="7" type="ORF">Ocin01_00915</name>
</gene>
<comment type="caution">
    <text evidence="7">The sequence shown here is derived from an EMBL/GenBank/DDBJ whole genome shotgun (WGS) entry which is preliminary data.</text>
</comment>
<dbReference type="GO" id="GO:0005615">
    <property type="term" value="C:extracellular space"/>
    <property type="evidence" value="ECO:0007669"/>
    <property type="project" value="TreeGrafter"/>
</dbReference>
<evidence type="ECO:0000256" key="1">
    <source>
        <dbReference type="ARBA" id="ARBA00004613"/>
    </source>
</evidence>
<keyword evidence="5" id="KW-0472">Membrane</keyword>
<dbReference type="GO" id="GO:0017171">
    <property type="term" value="F:serine hydrolase activity"/>
    <property type="evidence" value="ECO:0007669"/>
    <property type="project" value="TreeGrafter"/>
</dbReference>
<proteinExistence type="inferred from homology"/>
<evidence type="ECO:0000259" key="6">
    <source>
        <dbReference type="Pfam" id="PF00151"/>
    </source>
</evidence>
<evidence type="ECO:0000256" key="3">
    <source>
        <dbReference type="ARBA" id="ARBA00022525"/>
    </source>
</evidence>
<comment type="subcellular location">
    <subcellularLocation>
        <location evidence="1">Secreted</location>
    </subcellularLocation>
</comment>
<name>A0A1D2NLD2_ORCCI</name>
<dbReference type="InterPro" id="IPR033906">
    <property type="entry name" value="Lipase_N"/>
</dbReference>
<organism evidence="7 8">
    <name type="scientific">Orchesella cincta</name>
    <name type="common">Springtail</name>
    <name type="synonym">Podura cincta</name>
    <dbReference type="NCBI Taxonomy" id="48709"/>
    <lineage>
        <taxon>Eukaryota</taxon>
        <taxon>Metazoa</taxon>
        <taxon>Ecdysozoa</taxon>
        <taxon>Arthropoda</taxon>
        <taxon>Hexapoda</taxon>
        <taxon>Collembola</taxon>
        <taxon>Entomobryomorpha</taxon>
        <taxon>Entomobryoidea</taxon>
        <taxon>Orchesellidae</taxon>
        <taxon>Orchesellinae</taxon>
        <taxon>Orchesella</taxon>
    </lineage>
</organism>
<dbReference type="Proteomes" id="UP000094527">
    <property type="component" value="Unassembled WGS sequence"/>
</dbReference>
<dbReference type="PRINTS" id="PR00821">
    <property type="entry name" value="TAGLIPASE"/>
</dbReference>
<dbReference type="CDD" id="cd00707">
    <property type="entry name" value="Pancreat_lipase_like"/>
    <property type="match status" value="1"/>
</dbReference>
<keyword evidence="5" id="KW-1133">Transmembrane helix</keyword>
<dbReference type="SUPFAM" id="SSF53474">
    <property type="entry name" value="alpha/beta-Hydrolases"/>
    <property type="match status" value="1"/>
</dbReference>
<dbReference type="OMA" id="EIGICTH"/>
<keyword evidence="5" id="KW-0812">Transmembrane</keyword>
<dbReference type="InterPro" id="IPR013818">
    <property type="entry name" value="Lipase"/>
</dbReference>
<dbReference type="OrthoDB" id="199913at2759"/>
<feature type="transmembrane region" description="Helical" evidence="5">
    <location>
        <begin position="12"/>
        <end position="36"/>
    </location>
</feature>
<dbReference type="EMBL" id="LJIJ01000017">
    <property type="protein sequence ID" value="ODN05756.1"/>
    <property type="molecule type" value="Genomic_DNA"/>
</dbReference>
<dbReference type="PANTHER" id="PTHR11610:SF173">
    <property type="entry name" value="LIPASE DOMAIN-CONTAINING PROTEIN-RELATED"/>
    <property type="match status" value="1"/>
</dbReference>
<keyword evidence="8" id="KW-1185">Reference proteome</keyword>
<dbReference type="PANTHER" id="PTHR11610">
    <property type="entry name" value="LIPASE"/>
    <property type="match status" value="1"/>
</dbReference>
<evidence type="ECO:0000256" key="4">
    <source>
        <dbReference type="RuleBase" id="RU004262"/>
    </source>
</evidence>
<feature type="domain" description="Lipase" evidence="6">
    <location>
        <begin position="86"/>
        <end position="379"/>
    </location>
</feature>
<evidence type="ECO:0000313" key="7">
    <source>
        <dbReference type="EMBL" id="ODN05756.1"/>
    </source>
</evidence>
<dbReference type="AlphaFoldDB" id="A0A1D2NLD2"/>
<dbReference type="InterPro" id="IPR000734">
    <property type="entry name" value="TAG_lipase"/>
</dbReference>
<reference evidence="7 8" key="1">
    <citation type="journal article" date="2016" name="Genome Biol. Evol.">
        <title>Gene Family Evolution Reflects Adaptation to Soil Environmental Stressors in the Genome of the Collembolan Orchesella cincta.</title>
        <authorList>
            <person name="Faddeeva-Vakhrusheva A."/>
            <person name="Derks M.F."/>
            <person name="Anvar S.Y."/>
            <person name="Agamennone V."/>
            <person name="Suring W."/>
            <person name="Smit S."/>
            <person name="van Straalen N.M."/>
            <person name="Roelofs D."/>
        </authorList>
    </citation>
    <scope>NUCLEOTIDE SEQUENCE [LARGE SCALE GENOMIC DNA]</scope>
    <source>
        <tissue evidence="7">Mixed pool</tissue>
    </source>
</reference>
<sequence>MATTKGYTRCKPVTVIIVRAPGFLVVFLVLSLIFTYNFSCIHCQRFLPDIPNIFGLDFVSRVSPAIEELELDSMLPALPFYDKDVNNVGFYLYTADSDSSEGVFSEDYLVVNDPASVKRSSFNTKNQVKILIHGWSQKIKSRDFPGPVKHAYLEVASSGNNSVEHNVICVDWSSMSREFLYVNSVMYAEKVGRRVGEFIVFLKLGGFIQSYKQVHIIGFSLGAQVAGIAGNFVSQANEGKEKVGRITGLDPAGPMFSSESVPLNVRLDSSDASFVDVIHTNMGLFLRGEFGTPLPTGHADFYPNGGHRQPSCDLAIIRQYSLPRKSGCHHMKSIDYFTDSILGVHYYGCKCSEWNTFRSGLCDCQVDDNLVLMGENIDHESRGRFFLYLT</sequence>
<comment type="similarity">
    <text evidence="2 4">Belongs to the AB hydrolase superfamily. Lipase family.</text>
</comment>
<dbReference type="InterPro" id="IPR029058">
    <property type="entry name" value="AB_hydrolase_fold"/>
</dbReference>
<evidence type="ECO:0000256" key="5">
    <source>
        <dbReference type="SAM" id="Phobius"/>
    </source>
</evidence>
<evidence type="ECO:0000313" key="8">
    <source>
        <dbReference type="Proteomes" id="UP000094527"/>
    </source>
</evidence>
<dbReference type="STRING" id="48709.A0A1D2NLD2"/>
<dbReference type="GO" id="GO:0016298">
    <property type="term" value="F:lipase activity"/>
    <property type="evidence" value="ECO:0007669"/>
    <property type="project" value="InterPro"/>
</dbReference>
<protein>
    <submittedName>
        <fullName evidence="7">Pancreatic triacylglycerol lipase</fullName>
    </submittedName>
</protein>
<dbReference type="GO" id="GO:0016042">
    <property type="term" value="P:lipid catabolic process"/>
    <property type="evidence" value="ECO:0007669"/>
    <property type="project" value="TreeGrafter"/>
</dbReference>
<evidence type="ECO:0000256" key="2">
    <source>
        <dbReference type="ARBA" id="ARBA00010701"/>
    </source>
</evidence>
<dbReference type="Gene3D" id="3.40.50.1820">
    <property type="entry name" value="alpha/beta hydrolase"/>
    <property type="match status" value="1"/>
</dbReference>
<dbReference type="Pfam" id="PF00151">
    <property type="entry name" value="Lipase"/>
    <property type="match status" value="1"/>
</dbReference>